<evidence type="ECO:0000313" key="2">
    <source>
        <dbReference type="Proteomes" id="UP001501725"/>
    </source>
</evidence>
<reference evidence="2" key="1">
    <citation type="journal article" date="2019" name="Int. J. Syst. Evol. Microbiol.">
        <title>The Global Catalogue of Microorganisms (GCM) 10K type strain sequencing project: providing services to taxonomists for standard genome sequencing and annotation.</title>
        <authorList>
            <consortium name="The Broad Institute Genomics Platform"/>
            <consortium name="The Broad Institute Genome Sequencing Center for Infectious Disease"/>
            <person name="Wu L."/>
            <person name="Ma J."/>
        </authorList>
    </citation>
    <scope>NUCLEOTIDE SEQUENCE [LARGE SCALE GENOMIC DNA]</scope>
    <source>
        <strain evidence="2">JCM 17919</strain>
    </source>
</reference>
<dbReference type="Proteomes" id="UP001501725">
    <property type="component" value="Unassembled WGS sequence"/>
</dbReference>
<organism evidence="1 2">
    <name type="scientific">Flaviaesturariibacter amylovorans</name>
    <dbReference type="NCBI Taxonomy" id="1084520"/>
    <lineage>
        <taxon>Bacteria</taxon>
        <taxon>Pseudomonadati</taxon>
        <taxon>Bacteroidota</taxon>
        <taxon>Chitinophagia</taxon>
        <taxon>Chitinophagales</taxon>
        <taxon>Chitinophagaceae</taxon>
        <taxon>Flaviaestuariibacter</taxon>
    </lineage>
</organism>
<proteinExistence type="predicted"/>
<keyword evidence="2" id="KW-1185">Reference proteome</keyword>
<comment type="caution">
    <text evidence="1">The sequence shown here is derived from an EMBL/GenBank/DDBJ whole genome shotgun (WGS) entry which is preliminary data.</text>
</comment>
<protein>
    <submittedName>
        <fullName evidence="1">Uncharacterized protein</fullName>
    </submittedName>
</protein>
<dbReference type="EMBL" id="BAABGY010000016">
    <property type="protein sequence ID" value="GAA4343271.1"/>
    <property type="molecule type" value="Genomic_DNA"/>
</dbReference>
<sequence length="78" mass="8891">MGSGVSAQFRAPSPRDSFPIYLKKTVPPDRAVRGLSFFCRTEFRFQQATGKSLFIRLGSKEYVDYLEQKPNARFAGIR</sequence>
<accession>A0ABP8HRN5</accession>
<gene>
    <name evidence="1" type="ORF">GCM10023184_43510</name>
</gene>
<evidence type="ECO:0000313" key="1">
    <source>
        <dbReference type="EMBL" id="GAA4343271.1"/>
    </source>
</evidence>
<name>A0ABP8HRN5_9BACT</name>